<dbReference type="PANTHER" id="PTHR10434:SF60">
    <property type="entry name" value="1-ACYL-SN-GLYCEROL-3-PHOSPHATE ACYLTRANSFERASE LPAT1, CHLOROPLASTIC"/>
    <property type="match status" value="1"/>
</dbReference>
<dbReference type="GO" id="GO:0006654">
    <property type="term" value="P:phosphatidic acid biosynthetic process"/>
    <property type="evidence" value="ECO:0007669"/>
    <property type="project" value="TreeGrafter"/>
</dbReference>
<dbReference type="AlphaFoldDB" id="A0AAD5NYA1"/>
<dbReference type="Pfam" id="PF01553">
    <property type="entry name" value="Acyltransferase"/>
    <property type="match status" value="1"/>
</dbReference>
<comment type="caution">
    <text evidence="5">The sequence shown here is derived from an EMBL/GenBank/DDBJ whole genome shotgun (WGS) entry which is preliminary data.</text>
</comment>
<dbReference type="PROSITE" id="PS51499">
    <property type="entry name" value="APO"/>
    <property type="match status" value="2"/>
</dbReference>
<feature type="transmembrane region" description="Helical" evidence="3">
    <location>
        <begin position="449"/>
        <end position="474"/>
    </location>
</feature>
<dbReference type="CDD" id="cd07989">
    <property type="entry name" value="LPLAT_AGPAT-like"/>
    <property type="match status" value="1"/>
</dbReference>
<keyword evidence="3" id="KW-0812">Transmembrane</keyword>
<keyword evidence="1" id="KW-0808">Transferase</keyword>
<sequence length="677" mass="75673">MAAFLCGQTAVFLPPKFEPFVVSNNTRLGLSSIDSLQLSSGKLKVQLESRVPSKKSHQPYPLVVRCEHPQNADFPRRYSKREKKPFPIPIIELRRAARARAKNRNNQPRKPILPPKRGLLVKHLIPAAFDVFNARIELINNLKKLLKVVPVHACKWCPEIHVGPVGHAFKSCKGPSTSFRKGLHEWTNAHLEDVLLPVEAYHLFDRLGKRIRHDQRFSIPRIPAVTELCIQAGLDFPEFPTKRRRKPIIRIGKKEFIDADESDLPDPVPSVPLKPILTEIPDSEIIAPSSEEETILLAEETLEAWRKMRGGAKRLMMMYPVRVCGYCPEVHVGHSGHKAQNCGAFKHQQRNGQHGWQTAVLDDLIPPRYVWHVPDVDGPPLQWELKSFYGQAPAVVELCVQAGAAVPEKYKPTMRYVVVRSELAGTGSPASAYPLSEVKFGSKVRGMCFYAITSVVAIFLIVLMLVGHPLVLLLDRHRRKFHHFIAKLWAILTVSPFLKVEIEGLENLPPPDTPAVYVSNHQSFLDIYILLTLGRNFKFISKTGIFLFPVIGWAMSMLSIIPLKRMDSRSQLECLKKCMDLIKNGASVFFFPEGTRSKDGTLGAFKKGAFTVASKTGAPVVPMTLMGTGKIMPYGMEGILNTGSIKVVIHKPIQGSDPTVLCSEARKTIADTLNLEG</sequence>
<evidence type="ECO:0000256" key="3">
    <source>
        <dbReference type="SAM" id="Phobius"/>
    </source>
</evidence>
<dbReference type="GO" id="GO:0003841">
    <property type="term" value="F:1-acylglycerol-3-phosphate O-acyltransferase activity"/>
    <property type="evidence" value="ECO:0007669"/>
    <property type="project" value="TreeGrafter"/>
</dbReference>
<dbReference type="EMBL" id="JAJSOW010000004">
    <property type="protein sequence ID" value="KAI9190994.1"/>
    <property type="molecule type" value="Genomic_DNA"/>
</dbReference>
<proteinExistence type="predicted"/>
<evidence type="ECO:0000313" key="5">
    <source>
        <dbReference type="EMBL" id="KAI9190994.1"/>
    </source>
</evidence>
<dbReference type="InterPro" id="IPR023342">
    <property type="entry name" value="APO_dom"/>
</dbReference>
<evidence type="ECO:0000256" key="1">
    <source>
        <dbReference type="ARBA" id="ARBA00022679"/>
    </source>
</evidence>
<reference evidence="5" key="1">
    <citation type="journal article" date="2022" name="Plant J.">
        <title>Strategies of tolerance reflected in two North American maple genomes.</title>
        <authorList>
            <person name="McEvoy S.L."/>
            <person name="Sezen U.U."/>
            <person name="Trouern-Trend A."/>
            <person name="McMahon S.M."/>
            <person name="Schaberg P.G."/>
            <person name="Yang J."/>
            <person name="Wegrzyn J.L."/>
            <person name="Swenson N.G."/>
        </authorList>
    </citation>
    <scope>NUCLEOTIDE SEQUENCE</scope>
    <source>
        <strain evidence="5">91603</strain>
    </source>
</reference>
<dbReference type="Proteomes" id="UP001064489">
    <property type="component" value="Chromosome 6"/>
</dbReference>
<accession>A0AAD5NYA1</accession>
<dbReference type="GO" id="GO:0003723">
    <property type="term" value="F:RNA binding"/>
    <property type="evidence" value="ECO:0007669"/>
    <property type="project" value="InterPro"/>
</dbReference>
<feature type="transmembrane region" description="Helical" evidence="3">
    <location>
        <begin position="539"/>
        <end position="561"/>
    </location>
</feature>
<protein>
    <recommendedName>
        <fullName evidence="4">APO domain-containing protein</fullName>
    </recommendedName>
</protein>
<organism evidence="5 6">
    <name type="scientific">Acer negundo</name>
    <name type="common">Box elder</name>
    <dbReference type="NCBI Taxonomy" id="4023"/>
    <lineage>
        <taxon>Eukaryota</taxon>
        <taxon>Viridiplantae</taxon>
        <taxon>Streptophyta</taxon>
        <taxon>Embryophyta</taxon>
        <taxon>Tracheophyta</taxon>
        <taxon>Spermatophyta</taxon>
        <taxon>Magnoliopsida</taxon>
        <taxon>eudicotyledons</taxon>
        <taxon>Gunneridae</taxon>
        <taxon>Pentapetalae</taxon>
        <taxon>rosids</taxon>
        <taxon>malvids</taxon>
        <taxon>Sapindales</taxon>
        <taxon>Sapindaceae</taxon>
        <taxon>Hippocastanoideae</taxon>
        <taxon>Acereae</taxon>
        <taxon>Acer</taxon>
    </lineage>
</organism>
<dbReference type="Pfam" id="PF05634">
    <property type="entry name" value="APO_RNA-bind"/>
    <property type="match status" value="2"/>
</dbReference>
<feature type="domain" description="APO" evidence="4">
    <location>
        <begin position="323"/>
        <end position="408"/>
    </location>
</feature>
<evidence type="ECO:0000256" key="2">
    <source>
        <dbReference type="ARBA" id="ARBA00023315"/>
    </source>
</evidence>
<dbReference type="InterPro" id="IPR002123">
    <property type="entry name" value="Plipid/glycerol_acylTrfase"/>
</dbReference>
<keyword evidence="6" id="KW-1185">Reference proteome</keyword>
<keyword evidence="2" id="KW-0012">Acyltransferase</keyword>
<keyword evidence="3" id="KW-1133">Transmembrane helix</keyword>
<dbReference type="PANTHER" id="PTHR10434">
    <property type="entry name" value="1-ACYL-SN-GLYCEROL-3-PHOSPHATE ACYLTRANSFERASE"/>
    <property type="match status" value="1"/>
</dbReference>
<feature type="domain" description="APO" evidence="4">
    <location>
        <begin position="153"/>
        <end position="238"/>
    </location>
</feature>
<dbReference type="SMART" id="SM00563">
    <property type="entry name" value="PlsC"/>
    <property type="match status" value="1"/>
</dbReference>
<keyword evidence="3" id="KW-0472">Membrane</keyword>
<evidence type="ECO:0000313" key="6">
    <source>
        <dbReference type="Proteomes" id="UP001064489"/>
    </source>
</evidence>
<name>A0AAD5NYA1_ACENE</name>
<evidence type="ECO:0000259" key="4">
    <source>
        <dbReference type="PROSITE" id="PS51499"/>
    </source>
</evidence>
<dbReference type="SUPFAM" id="SSF69593">
    <property type="entry name" value="Glycerol-3-phosphate (1)-acyltransferase"/>
    <property type="match status" value="1"/>
</dbReference>
<gene>
    <name evidence="5" type="ORF">LWI28_001908</name>
</gene>
<reference evidence="5" key="2">
    <citation type="submission" date="2023-02" db="EMBL/GenBank/DDBJ databases">
        <authorList>
            <person name="Swenson N.G."/>
            <person name="Wegrzyn J.L."/>
            <person name="Mcevoy S.L."/>
        </authorList>
    </citation>
    <scope>NUCLEOTIDE SEQUENCE</scope>
    <source>
        <strain evidence="5">91603</strain>
        <tissue evidence="5">Leaf</tissue>
    </source>
</reference>